<name>A0A1H0LIU7_9BACT</name>
<dbReference type="InterPro" id="IPR012653">
    <property type="entry name" value="Dimeth_MeTrfase_MtbB"/>
</dbReference>
<protein>
    <submittedName>
        <fullName evidence="1">Dimethylamine:corrinoid methyltransferase</fullName>
    </submittedName>
</protein>
<dbReference type="STRING" id="91360.SAMN05660330_00813"/>
<keyword evidence="1" id="KW-0489">Methyltransferase</keyword>
<sequence length="91" mass="9938">MRAAGDLVARMQMAKAMKIGDAKKYVAERLGVSIADLTDPIIMTEVRNDLKLGTLHAGARSAKGIEAKHNIAELLDLDINCVRNFKSNTTR</sequence>
<organism evidence="1 2">
    <name type="scientific">Desulforhopalus singaporensis</name>
    <dbReference type="NCBI Taxonomy" id="91360"/>
    <lineage>
        <taxon>Bacteria</taxon>
        <taxon>Pseudomonadati</taxon>
        <taxon>Thermodesulfobacteriota</taxon>
        <taxon>Desulfobulbia</taxon>
        <taxon>Desulfobulbales</taxon>
        <taxon>Desulfocapsaceae</taxon>
        <taxon>Desulforhopalus</taxon>
    </lineage>
</organism>
<dbReference type="Proteomes" id="UP000199073">
    <property type="component" value="Unassembled WGS sequence"/>
</dbReference>
<evidence type="ECO:0000313" key="2">
    <source>
        <dbReference type="Proteomes" id="UP000199073"/>
    </source>
</evidence>
<proteinExistence type="predicted"/>
<keyword evidence="1" id="KW-0808">Transferase</keyword>
<accession>A0A1H0LIU7</accession>
<dbReference type="Pfam" id="PF09505">
    <property type="entry name" value="Dimeth_Pyl"/>
    <property type="match status" value="1"/>
</dbReference>
<dbReference type="GO" id="GO:0015948">
    <property type="term" value="P:methanogenesis"/>
    <property type="evidence" value="ECO:0007669"/>
    <property type="project" value="InterPro"/>
</dbReference>
<reference evidence="1 2" key="1">
    <citation type="submission" date="2016-10" db="EMBL/GenBank/DDBJ databases">
        <authorList>
            <person name="de Groot N.N."/>
        </authorList>
    </citation>
    <scope>NUCLEOTIDE SEQUENCE [LARGE SCALE GENOMIC DNA]</scope>
    <source>
        <strain evidence="1 2">DSM 12130</strain>
    </source>
</reference>
<dbReference type="AlphaFoldDB" id="A0A1H0LIU7"/>
<gene>
    <name evidence="1" type="ORF">SAMN05660330_00813</name>
</gene>
<evidence type="ECO:0000313" key="1">
    <source>
        <dbReference type="EMBL" id="SDO67946.1"/>
    </source>
</evidence>
<dbReference type="EMBL" id="FNJI01000004">
    <property type="protein sequence ID" value="SDO67946.1"/>
    <property type="molecule type" value="Genomic_DNA"/>
</dbReference>
<dbReference type="GO" id="GO:0032259">
    <property type="term" value="P:methylation"/>
    <property type="evidence" value="ECO:0007669"/>
    <property type="project" value="UniProtKB-KW"/>
</dbReference>
<dbReference type="GO" id="GO:0008168">
    <property type="term" value="F:methyltransferase activity"/>
    <property type="evidence" value="ECO:0007669"/>
    <property type="project" value="UniProtKB-KW"/>
</dbReference>
<keyword evidence="2" id="KW-1185">Reference proteome</keyword>